<reference evidence="1" key="1">
    <citation type="submission" date="2018-05" db="EMBL/GenBank/DDBJ databases">
        <authorList>
            <person name="Lanie J.A."/>
            <person name="Ng W.-L."/>
            <person name="Kazmierczak K.M."/>
            <person name="Andrzejewski T.M."/>
            <person name="Davidsen T.M."/>
            <person name="Wayne K.J."/>
            <person name="Tettelin H."/>
            <person name="Glass J.I."/>
            <person name="Rusch D."/>
            <person name="Podicherti R."/>
            <person name="Tsui H.-C.T."/>
            <person name="Winkler M.E."/>
        </authorList>
    </citation>
    <scope>NUCLEOTIDE SEQUENCE</scope>
</reference>
<proteinExistence type="predicted"/>
<dbReference type="EMBL" id="UINC01190855">
    <property type="protein sequence ID" value="SVE05210.1"/>
    <property type="molecule type" value="Genomic_DNA"/>
</dbReference>
<sequence length="72" mass="8870">MSQKLWQANLSTKDKSNLYKFEKFLLKKFNYKATKNYKKLFNWSIKNLDLFWSSIWDYTKVKGKKVEKFKFS</sequence>
<protein>
    <recommendedName>
        <fullName evidence="2">Acetyl-coenzyme A synthetase N-terminal domain-containing protein</fullName>
    </recommendedName>
</protein>
<gene>
    <name evidence="1" type="ORF">METZ01_LOCUS458064</name>
</gene>
<feature type="non-terminal residue" evidence="1">
    <location>
        <position position="72"/>
    </location>
</feature>
<organism evidence="1">
    <name type="scientific">marine metagenome</name>
    <dbReference type="NCBI Taxonomy" id="408172"/>
    <lineage>
        <taxon>unclassified sequences</taxon>
        <taxon>metagenomes</taxon>
        <taxon>ecological metagenomes</taxon>
    </lineage>
</organism>
<dbReference type="AlphaFoldDB" id="A0A383AC86"/>
<evidence type="ECO:0000313" key="1">
    <source>
        <dbReference type="EMBL" id="SVE05210.1"/>
    </source>
</evidence>
<accession>A0A383AC86</accession>
<name>A0A383AC86_9ZZZZ</name>
<evidence type="ECO:0008006" key="2">
    <source>
        <dbReference type="Google" id="ProtNLM"/>
    </source>
</evidence>